<dbReference type="InterPro" id="IPR015939">
    <property type="entry name" value="Fum_Rdtase/Succ_DH_flav-like_C"/>
</dbReference>
<dbReference type="EC" id="1.4.3.16" evidence="4 10"/>
<dbReference type="STRING" id="206665.SAMN04488516_11522"/>
<evidence type="ECO:0000259" key="12">
    <source>
        <dbReference type="Pfam" id="PF00890"/>
    </source>
</evidence>
<comment type="subcellular location">
    <subcellularLocation>
        <location evidence="11">Cytoplasm</location>
    </subcellularLocation>
</comment>
<dbReference type="Gene3D" id="1.20.58.100">
    <property type="entry name" value="Fumarate reductase/succinate dehydrogenase flavoprotein-like, C-terminal domain"/>
    <property type="match status" value="1"/>
</dbReference>
<evidence type="ECO:0000256" key="6">
    <source>
        <dbReference type="ARBA" id="ARBA00022642"/>
    </source>
</evidence>
<evidence type="ECO:0000256" key="9">
    <source>
        <dbReference type="ARBA" id="ARBA00048305"/>
    </source>
</evidence>
<feature type="domain" description="Fumarate reductase/succinate dehydrogenase flavoprotein-like C-terminal" evidence="13">
    <location>
        <begin position="448"/>
        <end position="521"/>
    </location>
</feature>
<dbReference type="InterPro" id="IPR036188">
    <property type="entry name" value="FAD/NAD-bd_sf"/>
</dbReference>
<dbReference type="PANTHER" id="PTHR42716:SF2">
    <property type="entry name" value="L-ASPARTATE OXIDASE, CHLOROPLASTIC"/>
    <property type="match status" value="1"/>
</dbReference>
<comment type="pathway">
    <text evidence="2 11">Cofactor biosynthesis; NAD(+) biosynthesis; iminoaspartate from L-aspartate (oxidase route): step 1/1.</text>
</comment>
<dbReference type="InterPro" id="IPR027477">
    <property type="entry name" value="Succ_DH/fumarate_Rdtase_cat_sf"/>
</dbReference>
<dbReference type="AlphaFoldDB" id="A0A1H0FXT8"/>
<evidence type="ECO:0000256" key="3">
    <source>
        <dbReference type="ARBA" id="ARBA00008562"/>
    </source>
</evidence>
<organism evidence="14 15">
    <name type="scientific">Desulfonauticus submarinus</name>
    <dbReference type="NCBI Taxonomy" id="206665"/>
    <lineage>
        <taxon>Bacteria</taxon>
        <taxon>Pseudomonadati</taxon>
        <taxon>Thermodesulfobacteriota</taxon>
        <taxon>Desulfovibrionia</taxon>
        <taxon>Desulfovibrionales</taxon>
        <taxon>Desulfonauticaceae</taxon>
        <taxon>Desulfonauticus</taxon>
    </lineage>
</organism>
<keyword evidence="8 11" id="KW-0560">Oxidoreductase</keyword>
<evidence type="ECO:0000259" key="13">
    <source>
        <dbReference type="Pfam" id="PF02910"/>
    </source>
</evidence>
<evidence type="ECO:0000256" key="2">
    <source>
        <dbReference type="ARBA" id="ARBA00004950"/>
    </source>
</evidence>
<evidence type="ECO:0000256" key="11">
    <source>
        <dbReference type="RuleBase" id="RU362049"/>
    </source>
</evidence>
<dbReference type="Gene3D" id="3.50.50.60">
    <property type="entry name" value="FAD/NAD(P)-binding domain"/>
    <property type="match status" value="1"/>
</dbReference>
<dbReference type="Proteomes" id="UP000199602">
    <property type="component" value="Unassembled WGS sequence"/>
</dbReference>
<evidence type="ECO:0000256" key="1">
    <source>
        <dbReference type="ARBA" id="ARBA00001974"/>
    </source>
</evidence>
<keyword evidence="6 11" id="KW-0662">Pyridine nucleotide biosynthesis</keyword>
<dbReference type="RefSeq" id="WP_092066363.1">
    <property type="nucleotide sequence ID" value="NZ_FNIN01000015.1"/>
</dbReference>
<dbReference type="SUPFAM" id="SSF51905">
    <property type="entry name" value="FAD/NAD(P)-binding domain"/>
    <property type="match status" value="1"/>
</dbReference>
<dbReference type="Pfam" id="PF00890">
    <property type="entry name" value="FAD_binding_2"/>
    <property type="match status" value="1"/>
</dbReference>
<comment type="function">
    <text evidence="11">Catalyzes the oxidation of L-aspartate to iminoaspartate.</text>
</comment>
<dbReference type="PANTHER" id="PTHR42716">
    <property type="entry name" value="L-ASPARTATE OXIDASE"/>
    <property type="match status" value="1"/>
</dbReference>
<dbReference type="InterPro" id="IPR037099">
    <property type="entry name" value="Fum_R/Succ_DH_flav-like_C_sf"/>
</dbReference>
<comment type="similarity">
    <text evidence="3 11">Belongs to the FAD-dependent oxidoreductase 2 family. NadB subfamily.</text>
</comment>
<reference evidence="14 15" key="1">
    <citation type="submission" date="2016-10" db="EMBL/GenBank/DDBJ databases">
        <authorList>
            <person name="de Groot N.N."/>
        </authorList>
    </citation>
    <scope>NUCLEOTIDE SEQUENCE [LARGE SCALE GENOMIC DNA]</scope>
    <source>
        <strain evidence="14 15">DSM 15269</strain>
    </source>
</reference>
<accession>A0A1H0FXT8</accession>
<dbReference type="SUPFAM" id="SSF56425">
    <property type="entry name" value="Succinate dehydrogenase/fumarate reductase flavoprotein, catalytic domain"/>
    <property type="match status" value="1"/>
</dbReference>
<dbReference type="Pfam" id="PF02910">
    <property type="entry name" value="Succ_DH_flav_C"/>
    <property type="match status" value="1"/>
</dbReference>
<dbReference type="GO" id="GO:0008734">
    <property type="term" value="F:L-aspartate oxidase activity"/>
    <property type="evidence" value="ECO:0007669"/>
    <property type="project" value="UniProtKB-UniRule"/>
</dbReference>
<proteinExistence type="inferred from homology"/>
<dbReference type="NCBIfam" id="TIGR00551">
    <property type="entry name" value="nadB"/>
    <property type="match status" value="1"/>
</dbReference>
<evidence type="ECO:0000256" key="5">
    <source>
        <dbReference type="ARBA" id="ARBA00022630"/>
    </source>
</evidence>
<dbReference type="Gene3D" id="3.90.700.10">
    <property type="entry name" value="Succinate dehydrogenase/fumarate reductase flavoprotein, catalytic domain"/>
    <property type="match status" value="1"/>
</dbReference>
<dbReference type="UniPathway" id="UPA00253">
    <property type="reaction ID" value="UER00326"/>
</dbReference>
<gene>
    <name evidence="14" type="ORF">SAMN04488516_11522</name>
</gene>
<dbReference type="OrthoDB" id="9806724at2"/>
<evidence type="ECO:0000256" key="10">
    <source>
        <dbReference type="NCBIfam" id="TIGR00551"/>
    </source>
</evidence>
<keyword evidence="7 11" id="KW-0274">FAD</keyword>
<dbReference type="SUPFAM" id="SSF46977">
    <property type="entry name" value="Succinate dehydrogenase/fumarate reductase flavoprotein C-terminal domain"/>
    <property type="match status" value="1"/>
</dbReference>
<comment type="cofactor">
    <cofactor evidence="1 11">
        <name>FAD</name>
        <dbReference type="ChEBI" id="CHEBI:57692"/>
    </cofactor>
</comment>
<keyword evidence="5 11" id="KW-0285">Flavoprotein</keyword>
<dbReference type="GO" id="GO:0005737">
    <property type="term" value="C:cytoplasm"/>
    <property type="evidence" value="ECO:0007669"/>
    <property type="project" value="UniProtKB-SubCell"/>
</dbReference>
<feature type="domain" description="FAD-dependent oxidoreductase 2 FAD-binding" evidence="12">
    <location>
        <begin position="8"/>
        <end position="393"/>
    </location>
</feature>
<protein>
    <recommendedName>
        <fullName evidence="4 10">L-aspartate oxidase</fullName>
        <ecNumber evidence="4 10">1.4.3.16</ecNumber>
    </recommendedName>
</protein>
<comment type="catalytic activity">
    <reaction evidence="9">
        <text>L-aspartate + O2 = iminosuccinate + H2O2</text>
        <dbReference type="Rhea" id="RHEA:25876"/>
        <dbReference type="ChEBI" id="CHEBI:15379"/>
        <dbReference type="ChEBI" id="CHEBI:16240"/>
        <dbReference type="ChEBI" id="CHEBI:29991"/>
        <dbReference type="ChEBI" id="CHEBI:77875"/>
        <dbReference type="EC" id="1.4.3.16"/>
    </reaction>
    <physiologicalReaction direction="left-to-right" evidence="9">
        <dbReference type="Rhea" id="RHEA:25877"/>
    </physiologicalReaction>
</comment>
<evidence type="ECO:0000256" key="7">
    <source>
        <dbReference type="ARBA" id="ARBA00022827"/>
    </source>
</evidence>
<evidence type="ECO:0000313" key="14">
    <source>
        <dbReference type="EMBL" id="SDN99486.1"/>
    </source>
</evidence>
<sequence length="523" mass="58700">MEEKLITDILIIGSGLAGLTTALSLAQTNCSITILTDSKELTENNSSLAQGGIVYKSAKDSPKLLAKDILYAGCQQNYLKAVKILATQGPEIVKKILIDKLKVDFAKQKNTFSLTKEGGHSIPRILFCKDFTGKAIMDNLIKEIKKYSNISILTNHQAIDLITSHHHSTKLEFRYHLKNQCLGAYVLQKNSGQVKTILSHYTVLATGGLGQIYLHSTNTLNSIGSGLSMAYRAGCRILNAEYIQFHPTSLFHLGERKFLISEAVRGEGAFLVNQKLEPFMNKYHHQKDLAPRDIVARAIVEEMISSKSEHVFLNIEKVKNFSQRFPTIYKTCKKMNIPIEKTRLIPVVPAAHYFCGGILVDQNGQTTLPRLFAGGECSCTGVHGANRLASTSLLEALVWGYRIGQKIKKDFNRSKKIKSNLLNSIPSWQYPKNPEFPDPALINQDWANIKHTMWNYVGIIRTKARLKRAFEDLRILNKRIHDFYSQTVLNSDLIKLYHACQSAYIVTTSALKNKKSIGCHYVT</sequence>
<dbReference type="InterPro" id="IPR003953">
    <property type="entry name" value="FAD-dep_OxRdtase_2_FAD-bd"/>
</dbReference>
<keyword evidence="15" id="KW-1185">Reference proteome</keyword>
<dbReference type="EMBL" id="FNIN01000015">
    <property type="protein sequence ID" value="SDN99486.1"/>
    <property type="molecule type" value="Genomic_DNA"/>
</dbReference>
<dbReference type="GO" id="GO:0034628">
    <property type="term" value="P:'de novo' NAD+ biosynthetic process from L-aspartate"/>
    <property type="evidence" value="ECO:0007669"/>
    <property type="project" value="TreeGrafter"/>
</dbReference>
<evidence type="ECO:0000313" key="15">
    <source>
        <dbReference type="Proteomes" id="UP000199602"/>
    </source>
</evidence>
<name>A0A1H0FXT8_9BACT</name>
<evidence type="ECO:0000256" key="4">
    <source>
        <dbReference type="ARBA" id="ARBA00012173"/>
    </source>
</evidence>
<dbReference type="PRINTS" id="PR00368">
    <property type="entry name" value="FADPNR"/>
</dbReference>
<dbReference type="FunFam" id="3.90.700.10:FF:000002">
    <property type="entry name" value="L-aspartate oxidase"/>
    <property type="match status" value="1"/>
</dbReference>
<evidence type="ECO:0000256" key="8">
    <source>
        <dbReference type="ARBA" id="ARBA00023002"/>
    </source>
</evidence>
<dbReference type="InterPro" id="IPR005288">
    <property type="entry name" value="NadB"/>
</dbReference>